<evidence type="ECO:0000256" key="8">
    <source>
        <dbReference type="RuleBase" id="RU361140"/>
    </source>
</evidence>
<feature type="signal peptide" evidence="9">
    <location>
        <begin position="1"/>
        <end position="22"/>
    </location>
</feature>
<evidence type="ECO:0000256" key="3">
    <source>
        <dbReference type="ARBA" id="ARBA00012865"/>
    </source>
</evidence>
<comment type="similarity">
    <text evidence="2 8">Belongs to the class-D beta-lactamase family.</text>
</comment>
<dbReference type="InterPro" id="IPR012338">
    <property type="entry name" value="Beta-lactam/transpept-like"/>
</dbReference>
<evidence type="ECO:0000256" key="1">
    <source>
        <dbReference type="ARBA" id="ARBA00001526"/>
    </source>
</evidence>
<protein>
    <recommendedName>
        <fullName evidence="3 8">Beta-lactamase</fullName>
        <ecNumber evidence="3 8">3.5.2.6</ecNumber>
    </recommendedName>
</protein>
<dbReference type="Gene3D" id="3.40.710.10">
    <property type="entry name" value="DD-peptidase/beta-lactamase superfamily"/>
    <property type="match status" value="1"/>
</dbReference>
<keyword evidence="6 8" id="KW-0046">Antibiotic resistance</keyword>
<dbReference type="EC" id="3.5.2.6" evidence="3 8"/>
<name>A0A2T5V1L5_9HYPH</name>
<feature type="modified residue" description="N6-carboxylysine" evidence="7">
    <location>
        <position position="57"/>
    </location>
</feature>
<feature type="chain" id="PRO_5015536843" description="Beta-lactamase" evidence="9">
    <location>
        <begin position="23"/>
        <end position="270"/>
    </location>
</feature>
<feature type="domain" description="Penicillin-binding protein transpeptidase" evidence="10">
    <location>
        <begin position="42"/>
        <end position="244"/>
    </location>
</feature>
<gene>
    <name evidence="11" type="ORF">C8N35_11099</name>
</gene>
<dbReference type="GO" id="GO:0046677">
    <property type="term" value="P:response to antibiotic"/>
    <property type="evidence" value="ECO:0007669"/>
    <property type="project" value="UniProtKB-UniRule"/>
</dbReference>
<dbReference type="PANTHER" id="PTHR30627">
    <property type="entry name" value="PEPTIDOGLYCAN D,D-TRANSPEPTIDASE"/>
    <property type="match status" value="1"/>
</dbReference>
<dbReference type="NCBIfam" id="NF000270">
    <property type="entry name" value="bla_class_D_alt"/>
    <property type="match status" value="1"/>
</dbReference>
<dbReference type="RefSeq" id="WP_107991498.1">
    <property type="nucleotide sequence ID" value="NZ_QAYG01000010.1"/>
</dbReference>
<keyword evidence="12" id="KW-1185">Reference proteome</keyword>
<evidence type="ECO:0000256" key="6">
    <source>
        <dbReference type="ARBA" id="ARBA00023251"/>
    </source>
</evidence>
<evidence type="ECO:0000259" key="10">
    <source>
        <dbReference type="Pfam" id="PF00905"/>
    </source>
</evidence>
<evidence type="ECO:0000256" key="4">
    <source>
        <dbReference type="ARBA" id="ARBA00022729"/>
    </source>
</evidence>
<feature type="active site" description="Acyl-ester intermediate" evidence="7">
    <location>
        <position position="54"/>
    </location>
</feature>
<dbReference type="GO" id="GO:0017001">
    <property type="term" value="P:antibiotic catabolic process"/>
    <property type="evidence" value="ECO:0007669"/>
    <property type="project" value="InterPro"/>
</dbReference>
<dbReference type="SUPFAM" id="SSF56601">
    <property type="entry name" value="beta-lactamase/transpeptidase-like"/>
    <property type="match status" value="1"/>
</dbReference>
<proteinExistence type="inferred from homology"/>
<evidence type="ECO:0000256" key="7">
    <source>
        <dbReference type="PIRSR" id="PIRSR602137-50"/>
    </source>
</evidence>
<accession>A0A2T5V1L5</accession>
<evidence type="ECO:0000256" key="5">
    <source>
        <dbReference type="ARBA" id="ARBA00022801"/>
    </source>
</evidence>
<sequence>MSARPLSLAAALLMALSVPAAAATKTICTIVAEAPSGKIVKKEGMCDRRVTPASTFKLAIALMGYDSGFLIDTQTPELPFKKGYIDWRPQWRHAQTPQSWLRESVVWYSQQITRHLGAERFKAYVDAFDYGNRDVSGDRGKDNGLTNAWLSSFLRISPKEQIAFLLKLANRELPVSEKAYEMTAAISDYDVQPSGWHVHGKTGAGLPVRADGTKVRGKAYGWFVGWADRGDRTVVFARLIQDGAPRKSPPSFRARDGLLKDLFSTANPLK</sequence>
<dbReference type="InterPro" id="IPR001460">
    <property type="entry name" value="PCN-bd_Tpept"/>
</dbReference>
<evidence type="ECO:0000313" key="11">
    <source>
        <dbReference type="EMBL" id="PTW57620.1"/>
    </source>
</evidence>
<organism evidence="11 12">
    <name type="scientific">Breoghania corrubedonensis</name>
    <dbReference type="NCBI Taxonomy" id="665038"/>
    <lineage>
        <taxon>Bacteria</taxon>
        <taxon>Pseudomonadati</taxon>
        <taxon>Pseudomonadota</taxon>
        <taxon>Alphaproteobacteria</taxon>
        <taxon>Hyphomicrobiales</taxon>
        <taxon>Stappiaceae</taxon>
        <taxon>Breoghania</taxon>
    </lineage>
</organism>
<comment type="catalytic activity">
    <reaction evidence="1 8">
        <text>a beta-lactam + H2O = a substituted beta-amino acid</text>
        <dbReference type="Rhea" id="RHEA:20401"/>
        <dbReference type="ChEBI" id="CHEBI:15377"/>
        <dbReference type="ChEBI" id="CHEBI:35627"/>
        <dbReference type="ChEBI" id="CHEBI:140347"/>
        <dbReference type="EC" id="3.5.2.6"/>
    </reaction>
</comment>
<dbReference type="Pfam" id="PF00905">
    <property type="entry name" value="Transpeptidase"/>
    <property type="match status" value="1"/>
</dbReference>
<dbReference type="GO" id="GO:0005886">
    <property type="term" value="C:plasma membrane"/>
    <property type="evidence" value="ECO:0007669"/>
    <property type="project" value="TreeGrafter"/>
</dbReference>
<evidence type="ECO:0000256" key="9">
    <source>
        <dbReference type="SAM" id="SignalP"/>
    </source>
</evidence>
<dbReference type="PROSITE" id="PS00337">
    <property type="entry name" value="BETA_LACTAMASE_D"/>
    <property type="match status" value="1"/>
</dbReference>
<dbReference type="EMBL" id="QAYG01000010">
    <property type="protein sequence ID" value="PTW57620.1"/>
    <property type="molecule type" value="Genomic_DNA"/>
</dbReference>
<evidence type="ECO:0000256" key="2">
    <source>
        <dbReference type="ARBA" id="ARBA00007898"/>
    </source>
</evidence>
<dbReference type="GO" id="GO:0071555">
    <property type="term" value="P:cell wall organization"/>
    <property type="evidence" value="ECO:0007669"/>
    <property type="project" value="TreeGrafter"/>
</dbReference>
<dbReference type="InterPro" id="IPR002137">
    <property type="entry name" value="Beta-lactam_class-D_AS"/>
</dbReference>
<dbReference type="GO" id="GO:0008800">
    <property type="term" value="F:beta-lactamase activity"/>
    <property type="evidence" value="ECO:0007669"/>
    <property type="project" value="UniProtKB-UniRule"/>
</dbReference>
<dbReference type="OrthoDB" id="9762883at2"/>
<keyword evidence="5 8" id="KW-0378">Hydrolase</keyword>
<dbReference type="AlphaFoldDB" id="A0A2T5V1L5"/>
<keyword evidence="4 9" id="KW-0732">Signal</keyword>
<dbReference type="Proteomes" id="UP000244081">
    <property type="component" value="Unassembled WGS sequence"/>
</dbReference>
<reference evidence="11 12" key="1">
    <citation type="submission" date="2018-04" db="EMBL/GenBank/DDBJ databases">
        <title>Genomic Encyclopedia of Archaeal and Bacterial Type Strains, Phase II (KMG-II): from individual species to whole genera.</title>
        <authorList>
            <person name="Goeker M."/>
        </authorList>
    </citation>
    <scope>NUCLEOTIDE SEQUENCE [LARGE SCALE GENOMIC DNA]</scope>
    <source>
        <strain evidence="11 12">DSM 23382</strain>
    </source>
</reference>
<dbReference type="PANTHER" id="PTHR30627:SF6">
    <property type="entry name" value="BETA-LACTAMASE YBXI-RELATED"/>
    <property type="match status" value="1"/>
</dbReference>
<evidence type="ECO:0000313" key="12">
    <source>
        <dbReference type="Proteomes" id="UP000244081"/>
    </source>
</evidence>
<comment type="caution">
    <text evidence="11">The sequence shown here is derived from an EMBL/GenBank/DDBJ whole genome shotgun (WGS) entry which is preliminary data.</text>
</comment>
<dbReference type="InterPro" id="IPR050515">
    <property type="entry name" value="Beta-lactam/transpept"/>
</dbReference>
<dbReference type="GO" id="GO:0008658">
    <property type="term" value="F:penicillin binding"/>
    <property type="evidence" value="ECO:0007669"/>
    <property type="project" value="InterPro"/>
</dbReference>